<dbReference type="InterPro" id="IPR029071">
    <property type="entry name" value="Ubiquitin-like_domsf"/>
</dbReference>
<comment type="caution">
    <text evidence="4">The sequence shown here is derived from an EMBL/GenBank/DDBJ whole genome shotgun (WGS) entry which is preliminary data.</text>
</comment>
<dbReference type="CDD" id="cd14273">
    <property type="entry name" value="UBA_TAP-C_like"/>
    <property type="match status" value="1"/>
</dbReference>
<dbReference type="InterPro" id="IPR001012">
    <property type="entry name" value="UBX_dom"/>
</dbReference>
<feature type="region of interest" description="Disordered" evidence="2">
    <location>
        <begin position="336"/>
        <end position="394"/>
    </location>
</feature>
<dbReference type="AlphaFoldDB" id="A0A8H6F7E9"/>
<dbReference type="GO" id="GO:0005783">
    <property type="term" value="C:endoplasmic reticulum"/>
    <property type="evidence" value="ECO:0007669"/>
    <property type="project" value="TreeGrafter"/>
</dbReference>
<keyword evidence="1" id="KW-0175">Coiled coil</keyword>
<protein>
    <recommendedName>
        <fullName evidence="3">UBX domain-containing protein</fullName>
    </recommendedName>
</protein>
<keyword evidence="5" id="KW-1185">Reference proteome</keyword>
<evidence type="ECO:0000313" key="4">
    <source>
        <dbReference type="EMBL" id="KAF6218047.1"/>
    </source>
</evidence>
<dbReference type="RefSeq" id="XP_037147482.1">
    <property type="nucleotide sequence ID" value="XM_037297357.1"/>
</dbReference>
<dbReference type="InterPro" id="IPR036249">
    <property type="entry name" value="Thioredoxin-like_sf"/>
</dbReference>
<reference evidence="4 5" key="1">
    <citation type="journal article" date="2020" name="Genomics">
        <title>Complete, high-quality genomes from long-read metagenomic sequencing of two wolf lichen thalli reveals enigmatic genome architecture.</title>
        <authorList>
            <person name="McKenzie S.K."/>
            <person name="Walston R.F."/>
            <person name="Allen J.L."/>
        </authorList>
    </citation>
    <scope>NUCLEOTIDE SEQUENCE [LARGE SCALE GENOMIC DNA]</scope>
    <source>
        <strain evidence="4">WasteWater1</strain>
    </source>
</reference>
<evidence type="ECO:0000256" key="2">
    <source>
        <dbReference type="SAM" id="MobiDB-lite"/>
    </source>
</evidence>
<organism evidence="4 5">
    <name type="scientific">Letharia lupina</name>
    <dbReference type="NCBI Taxonomy" id="560253"/>
    <lineage>
        <taxon>Eukaryota</taxon>
        <taxon>Fungi</taxon>
        <taxon>Dikarya</taxon>
        <taxon>Ascomycota</taxon>
        <taxon>Pezizomycotina</taxon>
        <taxon>Lecanoromycetes</taxon>
        <taxon>OSLEUM clade</taxon>
        <taxon>Lecanoromycetidae</taxon>
        <taxon>Lecanorales</taxon>
        <taxon>Lecanorineae</taxon>
        <taxon>Parmeliaceae</taxon>
        <taxon>Letharia</taxon>
    </lineage>
</organism>
<dbReference type="SUPFAM" id="SSF52833">
    <property type="entry name" value="Thioredoxin-like"/>
    <property type="match status" value="1"/>
</dbReference>
<dbReference type="Gene3D" id="3.10.20.90">
    <property type="entry name" value="Phosphatidylinositol 3-kinase Catalytic Subunit, Chain A, domain 1"/>
    <property type="match status" value="1"/>
</dbReference>
<proteinExistence type="predicted"/>
<dbReference type="SUPFAM" id="SSF46934">
    <property type="entry name" value="UBA-like"/>
    <property type="match status" value="1"/>
</dbReference>
<dbReference type="Pfam" id="PF14555">
    <property type="entry name" value="UBA_4"/>
    <property type="match status" value="1"/>
</dbReference>
<evidence type="ECO:0000313" key="5">
    <source>
        <dbReference type="Proteomes" id="UP000593566"/>
    </source>
</evidence>
<dbReference type="InterPro" id="IPR006577">
    <property type="entry name" value="UAS"/>
</dbReference>
<dbReference type="InterPro" id="IPR009060">
    <property type="entry name" value="UBA-like_sf"/>
</dbReference>
<gene>
    <name evidence="4" type="ORF">HO133_006459</name>
</gene>
<dbReference type="SMART" id="SM00594">
    <property type="entry name" value="UAS"/>
    <property type="match status" value="1"/>
</dbReference>
<dbReference type="EMBL" id="JACCJB010000024">
    <property type="protein sequence ID" value="KAF6218047.1"/>
    <property type="molecule type" value="Genomic_DNA"/>
</dbReference>
<evidence type="ECO:0000259" key="3">
    <source>
        <dbReference type="PROSITE" id="PS50033"/>
    </source>
</evidence>
<dbReference type="InterPro" id="IPR050730">
    <property type="entry name" value="UBX_domain-protein"/>
</dbReference>
<dbReference type="Gene3D" id="3.40.30.10">
    <property type="entry name" value="Glutaredoxin"/>
    <property type="match status" value="1"/>
</dbReference>
<dbReference type="GO" id="GO:0036503">
    <property type="term" value="P:ERAD pathway"/>
    <property type="evidence" value="ECO:0007669"/>
    <property type="project" value="TreeGrafter"/>
</dbReference>
<dbReference type="SUPFAM" id="SSF54236">
    <property type="entry name" value="Ubiquitin-like"/>
    <property type="match status" value="1"/>
</dbReference>
<dbReference type="CDD" id="cd01767">
    <property type="entry name" value="UBX"/>
    <property type="match status" value="1"/>
</dbReference>
<feature type="region of interest" description="Disordered" evidence="2">
    <location>
        <begin position="67"/>
        <end position="116"/>
    </location>
</feature>
<accession>A0A8H6F7E9</accession>
<sequence length="513" mass="57560">MSLYATMSNQDFDPMQLNESQQLALGTYTSVTNQEPSAAVPLLRRSEWNVQIAIAKFFDGEAPDPVAEARASLPSSTPPPQSIRRETLLNGSSSFPRSPVSPPREPAPRIVPQPESQKNYRPPLLLSILFTPFNFIFRLLTGSLSLFRYLFPFLPRLLPAISGGSTPARSRTGRRPLNPRDTAARFAREFEEEYGAHELPFHEGGYAQAYDLAKKDLRFLMVMLFSPEHDDTSTFVRETLLSQDVVDYVKDPQNKIILWAGNVQDSEAYQVSNALNCSKFPFAALIVHTPQDSSTSMSTIARVTGLQPASAFVAKLRTAIAQHSATLDRVRAARNEQQATRNIREEQNSAYERSLAQDRERARQRREAEAAQTRAEQEARAKADAEEREVQKAEQWKQWRAQSILAEPGPGVEDATRVSIRLTSGERVIRKFTKNAEMEELYAFVECYDVLRAQEDLSAAMKPTGYKHSYKFRLVSPMPRTVYDVEGGGTVAGKLERSGNLIVEPINDEDDEA</sequence>
<dbReference type="Proteomes" id="UP000593566">
    <property type="component" value="Unassembled WGS sequence"/>
</dbReference>
<dbReference type="Pfam" id="PF00789">
    <property type="entry name" value="UBX"/>
    <property type="match status" value="1"/>
</dbReference>
<feature type="compositionally biased region" description="Basic and acidic residues" evidence="2">
    <location>
        <begin position="355"/>
        <end position="394"/>
    </location>
</feature>
<dbReference type="GO" id="GO:0043130">
    <property type="term" value="F:ubiquitin binding"/>
    <property type="evidence" value="ECO:0007669"/>
    <property type="project" value="TreeGrafter"/>
</dbReference>
<name>A0A8H6F7E9_9LECA</name>
<dbReference type="PANTHER" id="PTHR23322:SF1">
    <property type="entry name" value="FAS-ASSOCIATED FACTOR 2"/>
    <property type="match status" value="1"/>
</dbReference>
<feature type="compositionally biased region" description="Pro residues" evidence="2">
    <location>
        <begin position="99"/>
        <end position="111"/>
    </location>
</feature>
<dbReference type="PROSITE" id="PS50033">
    <property type="entry name" value="UBX"/>
    <property type="match status" value="1"/>
</dbReference>
<dbReference type="PANTHER" id="PTHR23322">
    <property type="entry name" value="FAS-ASSOCIATED PROTEIN"/>
    <property type="match status" value="1"/>
</dbReference>
<feature type="domain" description="UBX" evidence="3">
    <location>
        <begin position="411"/>
        <end position="480"/>
    </location>
</feature>
<dbReference type="GeneID" id="59334860"/>
<evidence type="ECO:0000256" key="1">
    <source>
        <dbReference type="ARBA" id="ARBA00023054"/>
    </source>
</evidence>